<dbReference type="KEGG" id="mtua:CSH63_23970"/>
<evidence type="ECO:0000313" key="2">
    <source>
        <dbReference type="Proteomes" id="UP000267804"/>
    </source>
</evidence>
<dbReference type="RefSeq" id="WP_120572184.1">
    <property type="nucleotide sequence ID" value="NZ_CP024087.1"/>
</dbReference>
<dbReference type="Gene3D" id="3.40.50.300">
    <property type="entry name" value="P-loop containing nucleotide triphosphate hydrolases"/>
    <property type="match status" value="1"/>
</dbReference>
<gene>
    <name evidence="1" type="ORF">CSH63_23970</name>
</gene>
<dbReference type="GO" id="GO:0016301">
    <property type="term" value="F:kinase activity"/>
    <property type="evidence" value="ECO:0007669"/>
    <property type="project" value="UniProtKB-KW"/>
</dbReference>
<dbReference type="Pfam" id="PF13671">
    <property type="entry name" value="AAA_33"/>
    <property type="match status" value="1"/>
</dbReference>
<protein>
    <submittedName>
        <fullName evidence="1">Kinase</fullName>
    </submittedName>
</protein>
<dbReference type="InterPro" id="IPR027417">
    <property type="entry name" value="P-loop_NTPase"/>
</dbReference>
<name>A0A386WSX5_9ACTN</name>
<dbReference type="EMBL" id="CP024087">
    <property type="protein sequence ID" value="AYF30449.1"/>
    <property type="molecule type" value="Genomic_DNA"/>
</dbReference>
<sequence>MPDDQPPGDTCAQRDSPCLPTLVIVRGNSGSGKTTAAREVRRRYGRGCALLEQDYLRRIMLREHDSSRTNPVAPAFIAATARTALDLGYHVILEGILHTGRYAIALRQLITEHTGPTHVYYLDVCFEETIRRHQTRAEPINVTREQMREWYTSRDLLDVPGERIIPETSTFEQTVTTILTTSGLAVRPPLTPCPNRCPHCAAKAEATTALGGGNSEVLR</sequence>
<organism evidence="1 2">
    <name type="scientific">Micromonospora tulbaghiae</name>
    <dbReference type="NCBI Taxonomy" id="479978"/>
    <lineage>
        <taxon>Bacteria</taxon>
        <taxon>Bacillati</taxon>
        <taxon>Actinomycetota</taxon>
        <taxon>Actinomycetes</taxon>
        <taxon>Micromonosporales</taxon>
        <taxon>Micromonosporaceae</taxon>
        <taxon>Micromonospora</taxon>
    </lineage>
</organism>
<dbReference type="AlphaFoldDB" id="A0A386WSX5"/>
<dbReference type="SUPFAM" id="SSF52540">
    <property type="entry name" value="P-loop containing nucleoside triphosphate hydrolases"/>
    <property type="match status" value="1"/>
</dbReference>
<evidence type="ECO:0000313" key="1">
    <source>
        <dbReference type="EMBL" id="AYF30449.1"/>
    </source>
</evidence>
<keyword evidence="1" id="KW-0418">Kinase</keyword>
<reference evidence="1 2" key="1">
    <citation type="submission" date="2017-10" db="EMBL/GenBank/DDBJ databases">
        <title>Integration of genomic and chemical information greatly accelerates assignment of the full stereostructure of myelolactone, a potent inhibitor of myeloma from a marine-derived Micromonospora.</title>
        <authorList>
            <person name="Kim M.C."/>
            <person name="Machado H."/>
            <person name="Jensen P.R."/>
            <person name="Fenical W."/>
        </authorList>
    </citation>
    <scope>NUCLEOTIDE SEQUENCE [LARGE SCALE GENOMIC DNA]</scope>
    <source>
        <strain evidence="1 2">CNY-010</strain>
    </source>
</reference>
<dbReference type="Proteomes" id="UP000267804">
    <property type="component" value="Chromosome"/>
</dbReference>
<accession>A0A386WSX5</accession>
<keyword evidence="1" id="KW-0808">Transferase</keyword>
<proteinExistence type="predicted"/>